<evidence type="ECO:0000256" key="1">
    <source>
        <dbReference type="SAM" id="SignalP"/>
    </source>
</evidence>
<sequence>MKLFGSLRIVSLYLLLVLASLPQGAESLNFLVNYNATTMWLYNYFRAYLCTDYFGEEFCSGLAREEDMDILPETEPENKNPTSDNAMIANSFGNTANTNDIDDVGGFAAFRPNGGGRNRRNLRAWDHWFVAH</sequence>
<dbReference type="OrthoDB" id="60033at2759"/>
<evidence type="ECO:0000313" key="3">
    <source>
        <dbReference type="Proteomes" id="UP001153069"/>
    </source>
</evidence>
<organism evidence="2 3">
    <name type="scientific">Seminavis robusta</name>
    <dbReference type="NCBI Taxonomy" id="568900"/>
    <lineage>
        <taxon>Eukaryota</taxon>
        <taxon>Sar</taxon>
        <taxon>Stramenopiles</taxon>
        <taxon>Ochrophyta</taxon>
        <taxon>Bacillariophyta</taxon>
        <taxon>Bacillariophyceae</taxon>
        <taxon>Bacillariophycidae</taxon>
        <taxon>Naviculales</taxon>
        <taxon>Naviculaceae</taxon>
        <taxon>Seminavis</taxon>
    </lineage>
</organism>
<keyword evidence="1" id="KW-0732">Signal</keyword>
<feature type="signal peptide" evidence="1">
    <location>
        <begin position="1"/>
        <end position="27"/>
    </location>
</feature>
<evidence type="ECO:0000313" key="2">
    <source>
        <dbReference type="EMBL" id="CAB9497103.1"/>
    </source>
</evidence>
<dbReference type="Proteomes" id="UP001153069">
    <property type="component" value="Unassembled WGS sequence"/>
</dbReference>
<proteinExistence type="predicted"/>
<reference evidence="2" key="1">
    <citation type="submission" date="2020-06" db="EMBL/GenBank/DDBJ databases">
        <authorList>
            <consortium name="Plant Systems Biology data submission"/>
        </authorList>
    </citation>
    <scope>NUCLEOTIDE SEQUENCE</scope>
    <source>
        <strain evidence="2">D6</strain>
    </source>
</reference>
<accession>A0A9N8D637</accession>
<name>A0A9N8D637_9STRA</name>
<protein>
    <submittedName>
        <fullName evidence="2">Uncharacterized protein</fullName>
    </submittedName>
</protein>
<keyword evidence="3" id="KW-1185">Reference proteome</keyword>
<feature type="chain" id="PRO_5040439100" evidence="1">
    <location>
        <begin position="28"/>
        <end position="132"/>
    </location>
</feature>
<comment type="caution">
    <text evidence="2">The sequence shown here is derived from an EMBL/GenBank/DDBJ whole genome shotgun (WGS) entry which is preliminary data.</text>
</comment>
<dbReference type="AlphaFoldDB" id="A0A9N8D637"/>
<dbReference type="EMBL" id="CAICTM010000014">
    <property type="protein sequence ID" value="CAB9497103.1"/>
    <property type="molecule type" value="Genomic_DNA"/>
</dbReference>
<gene>
    <name evidence="2" type="ORF">SEMRO_14_G010570.1</name>
</gene>